<evidence type="ECO:0000313" key="4">
    <source>
        <dbReference type="WBParaSite" id="HPBE_0001961901-mRNA-1"/>
    </source>
</evidence>
<dbReference type="EMBL" id="UZAH01031501">
    <property type="protein sequence ID" value="VDP15869.1"/>
    <property type="molecule type" value="Genomic_DNA"/>
</dbReference>
<evidence type="ECO:0000313" key="2">
    <source>
        <dbReference type="EMBL" id="VDP15869.1"/>
    </source>
</evidence>
<feature type="region of interest" description="Disordered" evidence="1">
    <location>
        <begin position="79"/>
        <end position="115"/>
    </location>
</feature>
<protein>
    <submittedName>
        <fullName evidence="2 4">Uncharacterized protein</fullName>
    </submittedName>
</protein>
<sequence>MGRNNQRDFETYYRNRNHLTTAYGGNGGSTDSKWIQLQQVPQTIQNLTGNLAGQLGNAASQMMNKVGEIAQGIQTGVYGQHNNYGQQQQQHQQQQQQQQQQQNYQNGNGYGASMQ</sequence>
<accession>A0A3P8EV65</accession>
<proteinExistence type="predicted"/>
<evidence type="ECO:0000256" key="1">
    <source>
        <dbReference type="SAM" id="MobiDB-lite"/>
    </source>
</evidence>
<dbReference type="WBParaSite" id="HPBE_0001961901-mRNA-1">
    <property type="protein sequence ID" value="HPBE_0001961901-mRNA-1"/>
    <property type="gene ID" value="HPBE_0001961901"/>
</dbReference>
<reference evidence="2 3" key="1">
    <citation type="submission" date="2018-11" db="EMBL/GenBank/DDBJ databases">
        <authorList>
            <consortium name="Pathogen Informatics"/>
        </authorList>
    </citation>
    <scope>NUCLEOTIDE SEQUENCE [LARGE SCALE GENOMIC DNA]</scope>
</reference>
<dbReference type="Proteomes" id="UP000050761">
    <property type="component" value="Unassembled WGS sequence"/>
</dbReference>
<gene>
    <name evidence="2" type="ORF">HPBE_LOCUS19618</name>
</gene>
<dbReference type="AlphaFoldDB" id="A0A183GBW4"/>
<evidence type="ECO:0000313" key="3">
    <source>
        <dbReference type="Proteomes" id="UP000050761"/>
    </source>
</evidence>
<keyword evidence="3" id="KW-1185">Reference proteome</keyword>
<accession>A0A183GBW4</accession>
<feature type="compositionally biased region" description="Low complexity" evidence="1">
    <location>
        <begin position="79"/>
        <end position="107"/>
    </location>
</feature>
<reference evidence="4" key="2">
    <citation type="submission" date="2019-09" db="UniProtKB">
        <authorList>
            <consortium name="WormBaseParasite"/>
        </authorList>
    </citation>
    <scope>IDENTIFICATION</scope>
</reference>
<name>A0A183GBW4_HELPZ</name>
<organism evidence="3 4">
    <name type="scientific">Heligmosomoides polygyrus</name>
    <name type="common">Parasitic roundworm</name>
    <dbReference type="NCBI Taxonomy" id="6339"/>
    <lineage>
        <taxon>Eukaryota</taxon>
        <taxon>Metazoa</taxon>
        <taxon>Ecdysozoa</taxon>
        <taxon>Nematoda</taxon>
        <taxon>Chromadorea</taxon>
        <taxon>Rhabditida</taxon>
        <taxon>Rhabditina</taxon>
        <taxon>Rhabditomorpha</taxon>
        <taxon>Strongyloidea</taxon>
        <taxon>Heligmosomidae</taxon>
        <taxon>Heligmosomoides</taxon>
    </lineage>
</organism>